<comment type="caution">
    <text evidence="3">The sequence shown here is derived from an EMBL/GenBank/DDBJ whole genome shotgun (WGS) entry which is preliminary data.</text>
</comment>
<accession>A0ABV0G272</accession>
<feature type="chain" id="PRO_5047064421" evidence="1">
    <location>
        <begin position="23"/>
        <end position="211"/>
    </location>
</feature>
<protein>
    <submittedName>
        <fullName evidence="3">PEP-CTERM sorting domain-containing protein</fullName>
    </submittedName>
</protein>
<evidence type="ECO:0000256" key="1">
    <source>
        <dbReference type="SAM" id="SignalP"/>
    </source>
</evidence>
<reference evidence="3 4" key="1">
    <citation type="submission" date="2024-05" db="EMBL/GenBank/DDBJ databases">
        <title>Roseateles sp. DJS-2-20 16S ribosomal RNA gene Genome sequencing and assembly.</title>
        <authorList>
            <person name="Woo H."/>
        </authorList>
    </citation>
    <scope>NUCLEOTIDE SEQUENCE [LARGE SCALE GENOMIC DNA]</scope>
    <source>
        <strain evidence="3 4">DJS-2-20</strain>
    </source>
</reference>
<proteinExistence type="predicted"/>
<name>A0ABV0G272_9BURK</name>
<dbReference type="InterPro" id="IPR013424">
    <property type="entry name" value="Ice-binding_C"/>
</dbReference>
<gene>
    <name evidence="3" type="ORF">ABDJ85_10120</name>
</gene>
<keyword evidence="4" id="KW-1185">Reference proteome</keyword>
<feature type="domain" description="Ice-binding protein C-terminal" evidence="2">
    <location>
        <begin position="185"/>
        <end position="208"/>
    </location>
</feature>
<evidence type="ECO:0000259" key="2">
    <source>
        <dbReference type="Pfam" id="PF07589"/>
    </source>
</evidence>
<feature type="signal peptide" evidence="1">
    <location>
        <begin position="1"/>
        <end position="22"/>
    </location>
</feature>
<dbReference type="RefSeq" id="WP_347704637.1">
    <property type="nucleotide sequence ID" value="NZ_JBDPZD010000002.1"/>
</dbReference>
<dbReference type="NCBIfam" id="TIGR02595">
    <property type="entry name" value="PEP_CTERM"/>
    <property type="match status" value="1"/>
</dbReference>
<dbReference type="EMBL" id="JBDPZD010000002">
    <property type="protein sequence ID" value="MEO3691826.1"/>
    <property type="molecule type" value="Genomic_DNA"/>
</dbReference>
<sequence>MLKHFKLAVATLALGIGASAFAGPALTSISGGSLATSGSDQLYGWRFTLNTDVTVTALGVYDDDHDGMEVRHAIGIFRISDQALMVSTTLGAGTSGYLNGDFRYDALASGFALGAGDYEIVMTMPVGNDDRQLISASGFTSASELTVTAGVFGSSSSLAFASGIGVFNPGMFGPNFEFGAASGHVPEPATLALAGLALLGCGVSRKQRRLG</sequence>
<evidence type="ECO:0000313" key="3">
    <source>
        <dbReference type="EMBL" id="MEO3691826.1"/>
    </source>
</evidence>
<evidence type="ECO:0000313" key="4">
    <source>
        <dbReference type="Proteomes" id="UP001495147"/>
    </source>
</evidence>
<organism evidence="3 4">
    <name type="scientific">Roseateles paludis</name>
    <dbReference type="NCBI Taxonomy" id="3145238"/>
    <lineage>
        <taxon>Bacteria</taxon>
        <taxon>Pseudomonadati</taxon>
        <taxon>Pseudomonadota</taxon>
        <taxon>Betaproteobacteria</taxon>
        <taxon>Burkholderiales</taxon>
        <taxon>Sphaerotilaceae</taxon>
        <taxon>Roseateles</taxon>
    </lineage>
</organism>
<dbReference type="Proteomes" id="UP001495147">
    <property type="component" value="Unassembled WGS sequence"/>
</dbReference>
<keyword evidence="1" id="KW-0732">Signal</keyword>
<dbReference type="Pfam" id="PF07589">
    <property type="entry name" value="PEP-CTERM"/>
    <property type="match status" value="1"/>
</dbReference>